<evidence type="ECO:0000313" key="4">
    <source>
        <dbReference type="EMBL" id="CAF1210147.1"/>
    </source>
</evidence>
<dbReference type="InterPro" id="IPR045864">
    <property type="entry name" value="aa-tRNA-synth_II/BPL/LPL"/>
</dbReference>
<feature type="binding site" evidence="1">
    <location>
        <position position="286"/>
    </location>
    <ligand>
        <name>L-serine</name>
        <dbReference type="ChEBI" id="CHEBI:33384"/>
    </ligand>
</feature>
<comment type="caution">
    <text evidence="5">The sequence shown here is derived from an EMBL/GenBank/DDBJ whole genome shotgun (WGS) entry which is preliminary data.</text>
</comment>
<dbReference type="SUPFAM" id="SSF55681">
    <property type="entry name" value="Class II aaRS and biotin synthetases"/>
    <property type="match status" value="1"/>
</dbReference>
<dbReference type="SUPFAM" id="SSF46589">
    <property type="entry name" value="tRNA-binding arm"/>
    <property type="match status" value="1"/>
</dbReference>
<dbReference type="Proteomes" id="UP000677228">
    <property type="component" value="Unassembled WGS sequence"/>
</dbReference>
<keyword evidence="2" id="KW-0175">Coiled coil</keyword>
<accession>A0A8S2NUV7</accession>
<dbReference type="EMBL" id="CAJNOK010014693">
    <property type="protein sequence ID" value="CAF1210147.1"/>
    <property type="molecule type" value="Genomic_DNA"/>
</dbReference>
<proteinExistence type="predicted"/>
<dbReference type="AlphaFoldDB" id="A0A8S2NUV7"/>
<evidence type="ECO:0000259" key="3">
    <source>
        <dbReference type="PROSITE" id="PS50862"/>
    </source>
</evidence>
<protein>
    <recommendedName>
        <fullName evidence="3">Aminoacyl-transfer RNA synthetases class-II family profile domain-containing protein</fullName>
    </recommendedName>
</protein>
<dbReference type="PANTHER" id="PTHR11778">
    <property type="entry name" value="SERYL-TRNA SYNTHETASE"/>
    <property type="match status" value="1"/>
</dbReference>
<sequence length="507" mass="58830">MLHSFRQRSKSINISKSLLFCPSCRNIFDSIIDRIAQYKERSAILPGVGSPFPTIVQPDIDLEALFKSRDQLQINLQRRHWIVDVNKLYADFRKWQTLNEQINSTTQEYLNCSELLKQHSHHDPQQSNYYKQKVAELRTNIQQFREQLQPLNAKFLVACLRLPNALHVAVPEKGDVKLIFEHGVQRKSSLTMRSWRDLSEVIKQDATPFSKYSFGEFAQLEYLLLSYFNNELDRHDMNFCSSVNVCKSFVIEAFGRNFADMKNGFNIIEEHPDEEHTVDLYHLYGTASPIGLIAPFIRKNFSTDSLPFFVYSIGRNYSPEHGQSSCIELLCFSNEHSHYLLTDDQKTPQILKEQCEQFERLLKSTITKNDPTSINLQSKSIDFLYIQIVNIIVSLYRRLLLPIRLTLSPAYELSSYETLRLNIEIYLPSQIDYLRVGSVSLLNDYLSRRLMIRNNTYAFQCENTNYISMVHARVANVTQLSKCVVEAYQTIGRGLKLPAALSTLCKW</sequence>
<dbReference type="PIRSF" id="PIRSF001529">
    <property type="entry name" value="Ser-tRNA-synth_IIa"/>
    <property type="match status" value="1"/>
</dbReference>
<dbReference type="GO" id="GO:0005524">
    <property type="term" value="F:ATP binding"/>
    <property type="evidence" value="ECO:0007669"/>
    <property type="project" value="InterPro"/>
</dbReference>
<gene>
    <name evidence="4" type="ORF">OVA965_LOCUS24409</name>
    <name evidence="5" type="ORF">TMI583_LOCUS25129</name>
</gene>
<organism evidence="5 6">
    <name type="scientific">Didymodactylos carnosus</name>
    <dbReference type="NCBI Taxonomy" id="1234261"/>
    <lineage>
        <taxon>Eukaryota</taxon>
        <taxon>Metazoa</taxon>
        <taxon>Spiralia</taxon>
        <taxon>Gnathifera</taxon>
        <taxon>Rotifera</taxon>
        <taxon>Eurotatoria</taxon>
        <taxon>Bdelloidea</taxon>
        <taxon>Philodinida</taxon>
        <taxon>Philodinidae</taxon>
        <taxon>Didymodactylos</taxon>
    </lineage>
</organism>
<dbReference type="EMBL" id="CAJOBA010036227">
    <property type="protein sequence ID" value="CAF4019137.1"/>
    <property type="molecule type" value="Genomic_DNA"/>
</dbReference>
<dbReference type="GO" id="GO:0004828">
    <property type="term" value="F:serine-tRNA ligase activity"/>
    <property type="evidence" value="ECO:0007669"/>
    <property type="project" value="InterPro"/>
</dbReference>
<dbReference type="InterPro" id="IPR010978">
    <property type="entry name" value="tRNA-bd_arm"/>
</dbReference>
<evidence type="ECO:0000256" key="1">
    <source>
        <dbReference type="PIRSR" id="PIRSR001529-1"/>
    </source>
</evidence>
<feature type="domain" description="Aminoacyl-transfer RNA synthetases class-II family profile" evidence="3">
    <location>
        <begin position="305"/>
        <end position="498"/>
    </location>
</feature>
<feature type="coiled-coil region" evidence="2">
    <location>
        <begin position="127"/>
        <end position="154"/>
    </location>
</feature>
<evidence type="ECO:0000313" key="5">
    <source>
        <dbReference type="EMBL" id="CAF4019137.1"/>
    </source>
</evidence>
<name>A0A8S2NUV7_9BILA</name>
<dbReference type="Proteomes" id="UP000682733">
    <property type="component" value="Unassembled WGS sequence"/>
</dbReference>
<evidence type="ECO:0000313" key="6">
    <source>
        <dbReference type="Proteomes" id="UP000682733"/>
    </source>
</evidence>
<dbReference type="PROSITE" id="PS50862">
    <property type="entry name" value="AA_TRNA_LIGASE_II"/>
    <property type="match status" value="1"/>
</dbReference>
<evidence type="ECO:0000256" key="2">
    <source>
        <dbReference type="SAM" id="Coils"/>
    </source>
</evidence>
<dbReference type="Gene3D" id="3.30.930.10">
    <property type="entry name" value="Bira Bifunctional Protein, Domain 2"/>
    <property type="match status" value="1"/>
</dbReference>
<dbReference type="GO" id="GO:0006434">
    <property type="term" value="P:seryl-tRNA aminoacylation"/>
    <property type="evidence" value="ECO:0007669"/>
    <property type="project" value="InterPro"/>
</dbReference>
<dbReference type="InterPro" id="IPR002317">
    <property type="entry name" value="Ser-tRNA-ligase_type_1"/>
</dbReference>
<dbReference type="InterPro" id="IPR006195">
    <property type="entry name" value="aa-tRNA-synth_II"/>
</dbReference>
<reference evidence="5" key="1">
    <citation type="submission" date="2021-02" db="EMBL/GenBank/DDBJ databases">
        <authorList>
            <person name="Nowell W R."/>
        </authorList>
    </citation>
    <scope>NUCLEOTIDE SEQUENCE</scope>
</reference>